<comment type="caution">
    <text evidence="6">The sequence shown here is derived from an EMBL/GenBank/DDBJ whole genome shotgun (WGS) entry which is preliminary data.</text>
</comment>
<feature type="domain" description="Flavodoxin-like" evidence="4">
    <location>
        <begin position="3"/>
        <end position="147"/>
    </location>
</feature>
<evidence type="ECO:0000313" key="7">
    <source>
        <dbReference type="Proteomes" id="UP000806211"/>
    </source>
</evidence>
<evidence type="ECO:0000256" key="2">
    <source>
        <dbReference type="ARBA" id="ARBA00023004"/>
    </source>
</evidence>
<dbReference type="InterPro" id="IPR017900">
    <property type="entry name" value="4Fe4S_Fe_S_CS"/>
</dbReference>
<dbReference type="InterPro" id="IPR008254">
    <property type="entry name" value="Flavodoxin/NO_synth"/>
</dbReference>
<organism evidence="6 7">
    <name type="scientific">Pseudoflavonifractor gallinarum</name>
    <dbReference type="NCBI Taxonomy" id="2779352"/>
    <lineage>
        <taxon>Bacteria</taxon>
        <taxon>Bacillati</taxon>
        <taxon>Bacillota</taxon>
        <taxon>Clostridia</taxon>
        <taxon>Eubacteriales</taxon>
        <taxon>Oscillospiraceae</taxon>
        <taxon>Pseudoflavonifractor</taxon>
    </lineage>
</organism>
<dbReference type="Gene3D" id="3.40.50.360">
    <property type="match status" value="1"/>
</dbReference>
<keyword evidence="3" id="KW-0411">Iron-sulfur</keyword>
<dbReference type="PROSITE" id="PS50902">
    <property type="entry name" value="FLAVODOXIN_LIKE"/>
    <property type="match status" value="1"/>
</dbReference>
<dbReference type="SUPFAM" id="SSF54862">
    <property type="entry name" value="4Fe-4S ferredoxins"/>
    <property type="match status" value="1"/>
</dbReference>
<name>A0ABR9RCV9_9FIRM</name>
<proteinExistence type="predicted"/>
<reference evidence="6 7" key="1">
    <citation type="submission" date="2020-10" db="EMBL/GenBank/DDBJ databases">
        <title>ChiBAC.</title>
        <authorList>
            <person name="Zenner C."/>
            <person name="Hitch T.C.A."/>
            <person name="Clavel T."/>
        </authorList>
    </citation>
    <scope>NUCLEOTIDE SEQUENCE [LARGE SCALE GENOMIC DNA]</scope>
    <source>
        <strain evidence="6 7">DSM 107456</strain>
    </source>
</reference>
<keyword evidence="2" id="KW-0408">Iron</keyword>
<dbReference type="Proteomes" id="UP000806211">
    <property type="component" value="Unassembled WGS sequence"/>
</dbReference>
<evidence type="ECO:0000256" key="1">
    <source>
        <dbReference type="ARBA" id="ARBA00022723"/>
    </source>
</evidence>
<dbReference type="PROSITE" id="PS51379">
    <property type="entry name" value="4FE4S_FER_2"/>
    <property type="match status" value="1"/>
</dbReference>
<dbReference type="Gene3D" id="3.30.70.20">
    <property type="match status" value="1"/>
</dbReference>
<dbReference type="InterPro" id="IPR017896">
    <property type="entry name" value="4Fe4S_Fe-S-bd"/>
</dbReference>
<gene>
    <name evidence="6" type="ORF">INF37_11100</name>
</gene>
<dbReference type="SUPFAM" id="SSF52218">
    <property type="entry name" value="Flavoproteins"/>
    <property type="match status" value="1"/>
</dbReference>
<feature type="domain" description="4Fe-4S ferredoxin-type" evidence="5">
    <location>
        <begin position="174"/>
        <end position="203"/>
    </location>
</feature>
<keyword evidence="7" id="KW-1185">Reference proteome</keyword>
<evidence type="ECO:0000259" key="5">
    <source>
        <dbReference type="PROSITE" id="PS51379"/>
    </source>
</evidence>
<keyword evidence="1" id="KW-0479">Metal-binding</keyword>
<sequence length="281" mass="31130">MSIYKIIFSPTGGTDKVANSFVQAFGQEAKTIDLTDFATDFHQISLTQEDICMVAVPSFGGRVPAIAAERLEKIRANGAKAILIVVYGNRAYDDTLLELKTILRNSGFCCVAAVAAVAEHSIMHRYAQGRPDHKDLEELSQFAKQIRQRIEEGRIPDDLVLPGSSPYREYHGVPIKPVTKKNCTNCGLCAKKCPVQAIPLTNPSKTDHKKCISCMRCIGICLTHSRSINKILAAIAANKMKKVAVNPRKTNYFSEHNCRFVFLHSWKPSHPMQPLGSAKIF</sequence>
<dbReference type="PANTHER" id="PTHR43122:SF1">
    <property type="entry name" value="IRON-SULFUR-BINDING PROTEIN"/>
    <property type="match status" value="1"/>
</dbReference>
<dbReference type="PROSITE" id="PS00198">
    <property type="entry name" value="4FE4S_FER_1"/>
    <property type="match status" value="1"/>
</dbReference>
<dbReference type="EMBL" id="JADCKF010000010">
    <property type="protein sequence ID" value="MBE5056539.1"/>
    <property type="molecule type" value="Genomic_DNA"/>
</dbReference>
<dbReference type="PANTHER" id="PTHR43122">
    <property type="entry name" value="FERREDOXIN SUBUNIT OF PYRUVATE:FLAVODOXIN OXIDOREDUCTASE-RELATED"/>
    <property type="match status" value="1"/>
</dbReference>
<accession>A0ABR9RCV9</accession>
<dbReference type="InterPro" id="IPR029039">
    <property type="entry name" value="Flavoprotein-like_sf"/>
</dbReference>
<evidence type="ECO:0000256" key="3">
    <source>
        <dbReference type="ARBA" id="ARBA00023014"/>
    </source>
</evidence>
<evidence type="ECO:0000313" key="6">
    <source>
        <dbReference type="EMBL" id="MBE5056539.1"/>
    </source>
</evidence>
<evidence type="ECO:0000259" key="4">
    <source>
        <dbReference type="PROSITE" id="PS50902"/>
    </source>
</evidence>
<dbReference type="Pfam" id="PF00037">
    <property type="entry name" value="Fer4"/>
    <property type="match status" value="1"/>
</dbReference>
<dbReference type="RefSeq" id="WP_193538338.1">
    <property type="nucleotide sequence ID" value="NZ_JADCKF010000010.1"/>
</dbReference>
<protein>
    <submittedName>
        <fullName evidence="6">4Fe-4S binding protein</fullName>
    </submittedName>
</protein>